<dbReference type="Gene3D" id="2.60.120.10">
    <property type="entry name" value="Jelly Rolls"/>
    <property type="match status" value="1"/>
</dbReference>
<protein>
    <recommendedName>
        <fullName evidence="4">Cyclic nucleotide-binding domain-containing protein</fullName>
    </recommendedName>
</protein>
<name>J3M8M9_ORYBR</name>
<dbReference type="OMA" id="RRIARYY"/>
<accession>J3M8M9</accession>
<sequence>MLLPIFWGLMTLSTFGNLESTTEWLEIVFNIITITGGLILVTMLIGNIKVFLNATTSKKQAMHTRLRSLEWWMKRKEVPQGFRQRVRQFERQRWAATRGVDECRIVRDLPEGLRRDIKYHLCLDLVRQVPLFQHMDDLVLENICDRVKSLIFPKGEIIVREGEPVQRMLFIVRGHLQCSQAMRNGAASCCTLGPGNFSGDELLSWVRWSARYYSPGWRTWAAVAVQLAWRRYKHRKTLASLSFIRPRRPLSRCSSLGEEKLRLYTAILTSPKPNQDDDF</sequence>
<keyword evidence="2" id="KW-0407">Ion channel</keyword>
<dbReference type="GO" id="GO:0016020">
    <property type="term" value="C:membrane"/>
    <property type="evidence" value="ECO:0007669"/>
    <property type="project" value="UniProtKB-SubCell"/>
</dbReference>
<dbReference type="GO" id="GO:0034220">
    <property type="term" value="P:monoatomic ion transmembrane transport"/>
    <property type="evidence" value="ECO:0007669"/>
    <property type="project" value="UniProtKB-KW"/>
</dbReference>
<feature type="domain" description="Cyclic nucleotide-binding" evidence="4">
    <location>
        <begin position="131"/>
        <end position="203"/>
    </location>
</feature>
<dbReference type="Pfam" id="PF00027">
    <property type="entry name" value="cNMP_binding"/>
    <property type="match status" value="1"/>
</dbReference>
<evidence type="ECO:0000313" key="6">
    <source>
        <dbReference type="Proteomes" id="UP000006038"/>
    </source>
</evidence>
<keyword evidence="3" id="KW-1133">Transmembrane helix</keyword>
<dbReference type="EnsemblPlants" id="OB05G29530.1">
    <property type="protein sequence ID" value="OB05G29530.1"/>
    <property type="gene ID" value="OB05G29530"/>
</dbReference>
<dbReference type="InterPro" id="IPR018490">
    <property type="entry name" value="cNMP-bd_dom_sf"/>
</dbReference>
<evidence type="ECO:0000256" key="2">
    <source>
        <dbReference type="ARBA" id="ARBA00023303"/>
    </source>
</evidence>
<dbReference type="eggNOG" id="KOG0498">
    <property type="taxonomic scope" value="Eukaryota"/>
</dbReference>
<dbReference type="Proteomes" id="UP000006038">
    <property type="component" value="Chromosome 5"/>
</dbReference>
<reference evidence="5" key="1">
    <citation type="journal article" date="2013" name="Nat. Commun.">
        <title>Whole-genome sequencing of Oryza brachyantha reveals mechanisms underlying Oryza genome evolution.</title>
        <authorList>
            <person name="Chen J."/>
            <person name="Huang Q."/>
            <person name="Gao D."/>
            <person name="Wang J."/>
            <person name="Lang Y."/>
            <person name="Liu T."/>
            <person name="Li B."/>
            <person name="Bai Z."/>
            <person name="Luis Goicoechea J."/>
            <person name="Liang C."/>
            <person name="Chen C."/>
            <person name="Zhang W."/>
            <person name="Sun S."/>
            <person name="Liao Y."/>
            <person name="Zhang X."/>
            <person name="Yang L."/>
            <person name="Song C."/>
            <person name="Wang M."/>
            <person name="Shi J."/>
            <person name="Liu G."/>
            <person name="Liu J."/>
            <person name="Zhou H."/>
            <person name="Zhou W."/>
            <person name="Yu Q."/>
            <person name="An N."/>
            <person name="Chen Y."/>
            <person name="Cai Q."/>
            <person name="Wang B."/>
            <person name="Liu B."/>
            <person name="Min J."/>
            <person name="Huang Y."/>
            <person name="Wu H."/>
            <person name="Li Z."/>
            <person name="Zhang Y."/>
            <person name="Yin Y."/>
            <person name="Song W."/>
            <person name="Jiang J."/>
            <person name="Jackson S.A."/>
            <person name="Wing R.A."/>
            <person name="Wang J."/>
            <person name="Chen M."/>
        </authorList>
    </citation>
    <scope>NUCLEOTIDE SEQUENCE [LARGE SCALE GENOMIC DNA]</scope>
    <source>
        <strain evidence="5">cv. IRGC 101232</strain>
    </source>
</reference>
<keyword evidence="1" id="KW-0813">Transport</keyword>
<feature type="transmembrane region" description="Helical" evidence="3">
    <location>
        <begin position="28"/>
        <end position="52"/>
    </location>
</feature>
<dbReference type="SMART" id="SM00100">
    <property type="entry name" value="cNMP"/>
    <property type="match status" value="1"/>
</dbReference>
<keyword evidence="3" id="KW-0472">Membrane</keyword>
<dbReference type="PANTHER" id="PTHR45651">
    <property type="entry name" value="CYCLIC NUCLEOTIDE-GATED ION CHANNEL 15-RELATED-RELATED"/>
    <property type="match status" value="1"/>
</dbReference>
<reference evidence="5" key="2">
    <citation type="submission" date="2013-04" db="UniProtKB">
        <authorList>
            <consortium name="EnsemblPlants"/>
        </authorList>
    </citation>
    <scope>IDENTIFICATION</scope>
</reference>
<evidence type="ECO:0000313" key="5">
    <source>
        <dbReference type="EnsemblPlants" id="OB05G29530.1"/>
    </source>
</evidence>
<keyword evidence="6" id="KW-1185">Reference proteome</keyword>
<evidence type="ECO:0000259" key="4">
    <source>
        <dbReference type="PROSITE" id="PS50042"/>
    </source>
</evidence>
<evidence type="ECO:0000256" key="1">
    <source>
        <dbReference type="ARBA" id="ARBA00023286"/>
    </source>
</evidence>
<keyword evidence="1" id="KW-1071">Ligand-gated ion channel</keyword>
<dbReference type="SUPFAM" id="SSF51206">
    <property type="entry name" value="cAMP-binding domain-like"/>
    <property type="match status" value="1"/>
</dbReference>
<dbReference type="InterPro" id="IPR014710">
    <property type="entry name" value="RmlC-like_jellyroll"/>
</dbReference>
<dbReference type="Gene3D" id="1.10.287.630">
    <property type="entry name" value="Helix hairpin bin"/>
    <property type="match status" value="1"/>
</dbReference>
<dbReference type="PANTHER" id="PTHR45651:SF101">
    <property type="entry name" value="OS05G0502000 PROTEIN"/>
    <property type="match status" value="1"/>
</dbReference>
<dbReference type="Gramene" id="OB05G29530.1">
    <property type="protein sequence ID" value="OB05G29530.1"/>
    <property type="gene ID" value="OB05G29530"/>
</dbReference>
<dbReference type="HOGENOM" id="CLU_013069_0_0_1"/>
<keyword evidence="3" id="KW-0812">Transmembrane</keyword>
<dbReference type="PROSITE" id="PS50042">
    <property type="entry name" value="CNMP_BINDING_3"/>
    <property type="match status" value="1"/>
</dbReference>
<dbReference type="InterPro" id="IPR000595">
    <property type="entry name" value="cNMP-bd_dom"/>
</dbReference>
<dbReference type="CDD" id="cd00038">
    <property type="entry name" value="CAP_ED"/>
    <property type="match status" value="1"/>
</dbReference>
<evidence type="ECO:0000256" key="3">
    <source>
        <dbReference type="SAM" id="Phobius"/>
    </source>
</evidence>
<proteinExistence type="predicted"/>
<keyword evidence="1" id="KW-0406">Ion transport</keyword>
<organism evidence="5">
    <name type="scientific">Oryza brachyantha</name>
    <name type="common">malo sina</name>
    <dbReference type="NCBI Taxonomy" id="4533"/>
    <lineage>
        <taxon>Eukaryota</taxon>
        <taxon>Viridiplantae</taxon>
        <taxon>Streptophyta</taxon>
        <taxon>Embryophyta</taxon>
        <taxon>Tracheophyta</taxon>
        <taxon>Spermatophyta</taxon>
        <taxon>Magnoliopsida</taxon>
        <taxon>Liliopsida</taxon>
        <taxon>Poales</taxon>
        <taxon>Poaceae</taxon>
        <taxon>BOP clade</taxon>
        <taxon>Oryzoideae</taxon>
        <taxon>Oryzeae</taxon>
        <taxon>Oryzinae</taxon>
        <taxon>Oryza</taxon>
    </lineage>
</organism>
<dbReference type="AlphaFoldDB" id="J3M8M9"/>